<evidence type="ECO:0000313" key="2">
    <source>
        <dbReference type="Proteomes" id="UP000014074"/>
    </source>
</evidence>
<name>R8BSA8_PHAM7</name>
<dbReference type="GeneID" id="19322551"/>
<gene>
    <name evidence="1" type="ORF">UCRPA7_2315</name>
</gene>
<dbReference type="OrthoDB" id="3561681at2759"/>
<reference evidence="2" key="1">
    <citation type="journal article" date="2013" name="Genome Announc.">
        <title>Draft genome sequence of the ascomycete Phaeoacremonium aleophilum strain UCR-PA7, a causal agent of the esca disease complex in grapevines.</title>
        <authorList>
            <person name="Blanco-Ulate B."/>
            <person name="Rolshausen P."/>
            <person name="Cantu D."/>
        </authorList>
    </citation>
    <scope>NUCLEOTIDE SEQUENCE [LARGE SCALE GENOMIC DNA]</scope>
    <source>
        <strain evidence="2">UCR-PA7</strain>
    </source>
</reference>
<keyword evidence="2" id="KW-1185">Reference proteome</keyword>
<proteinExistence type="predicted"/>
<sequence length="360" mass="41154">MDYLDLLWKDTADFTCTKAFNHFKFEPKFGEQPCEALVRENESSDYTYKLLCTSEQRKQWLSDIPGIKQEHTGSVSILFCARQQPPRSIAKQDGEAAHNRHVLEHLPFPVETFQDVVVKLYVHDAFAKLTARPTSTFWKADSAVGDKKCVVYILCVDSILVNHTAICLTYFPDTKQLFGVFLGCEPQDIRHIKSRIARGQHLLSNPFLFLAIFIELEKKHRFEDVDKRVDDLEIKMKGLDKPSLFSPKSLLSEQDPGNLVKLYLKLSRLKVELTTWNGQLQNMQSCTEFFSSLIKDQAAKSAFNPGDYLSRTMNSFNEKILRCETVMEGTSLAFQAVCDSSPSNTNLMDRMKDADIEIQL</sequence>
<dbReference type="RefSeq" id="XP_007913049.1">
    <property type="nucleotide sequence ID" value="XM_007914858.1"/>
</dbReference>
<dbReference type="KEGG" id="tmn:UCRPA7_2315"/>
<evidence type="ECO:0000313" key="1">
    <source>
        <dbReference type="EMBL" id="EOO02180.1"/>
    </source>
</evidence>
<dbReference type="HOGENOM" id="CLU_769833_0_0_1"/>
<dbReference type="eggNOG" id="ENOG502RP58">
    <property type="taxonomic scope" value="Eukaryota"/>
</dbReference>
<dbReference type="EMBL" id="KB932929">
    <property type="protein sequence ID" value="EOO02180.1"/>
    <property type="molecule type" value="Genomic_DNA"/>
</dbReference>
<organism evidence="1 2">
    <name type="scientific">Phaeoacremonium minimum (strain UCR-PA7)</name>
    <name type="common">Esca disease fungus</name>
    <name type="synonym">Togninia minima</name>
    <dbReference type="NCBI Taxonomy" id="1286976"/>
    <lineage>
        <taxon>Eukaryota</taxon>
        <taxon>Fungi</taxon>
        <taxon>Dikarya</taxon>
        <taxon>Ascomycota</taxon>
        <taxon>Pezizomycotina</taxon>
        <taxon>Sordariomycetes</taxon>
        <taxon>Sordariomycetidae</taxon>
        <taxon>Togniniales</taxon>
        <taxon>Togniniaceae</taxon>
        <taxon>Phaeoacremonium</taxon>
    </lineage>
</organism>
<dbReference type="Proteomes" id="UP000014074">
    <property type="component" value="Unassembled WGS sequence"/>
</dbReference>
<dbReference type="AlphaFoldDB" id="R8BSA8"/>
<protein>
    <submittedName>
        <fullName evidence="1">Uncharacterized protein</fullName>
    </submittedName>
</protein>
<accession>R8BSA8</accession>